<evidence type="ECO:0000259" key="1">
    <source>
        <dbReference type="Pfam" id="PF13840"/>
    </source>
</evidence>
<feature type="domain" description="CASTOR ACT" evidence="1">
    <location>
        <begin position="58"/>
        <end position="111"/>
    </location>
</feature>
<feature type="domain" description="A9CJY8-like N-terminal" evidence="2">
    <location>
        <begin position="10"/>
        <end position="54"/>
    </location>
</feature>
<accession>A0A1Y5S0T7</accession>
<dbReference type="InterPro" id="IPR045865">
    <property type="entry name" value="ACT-like_dom_sf"/>
</dbReference>
<dbReference type="RefSeq" id="WP_085863811.1">
    <property type="nucleotide sequence ID" value="NZ_FWFT01000002.1"/>
</dbReference>
<protein>
    <submittedName>
        <fullName evidence="3">Uncharacterized protein</fullName>
    </submittedName>
</protein>
<dbReference type="InterPro" id="IPR049447">
    <property type="entry name" value="A9CJY8-like_N"/>
</dbReference>
<reference evidence="3 4" key="1">
    <citation type="submission" date="2017-03" db="EMBL/GenBank/DDBJ databases">
        <authorList>
            <person name="Afonso C.L."/>
            <person name="Miller P.J."/>
            <person name="Scott M.A."/>
            <person name="Spackman E."/>
            <person name="Goraichik I."/>
            <person name="Dimitrov K.M."/>
            <person name="Suarez D.L."/>
            <person name="Swayne D.E."/>
        </authorList>
    </citation>
    <scope>NUCLEOTIDE SEQUENCE [LARGE SCALE GENOMIC DNA]</scope>
    <source>
        <strain evidence="3 4">CECT 8397</strain>
    </source>
</reference>
<keyword evidence="4" id="KW-1185">Reference proteome</keyword>
<dbReference type="EMBL" id="FWFT01000002">
    <property type="protein sequence ID" value="SLN30070.1"/>
    <property type="molecule type" value="Genomic_DNA"/>
</dbReference>
<proteinExistence type="predicted"/>
<dbReference type="AlphaFoldDB" id="A0A1Y5S0T7"/>
<dbReference type="Pfam" id="PF13840">
    <property type="entry name" value="ACT_7"/>
    <property type="match status" value="1"/>
</dbReference>
<dbReference type="Pfam" id="PF21631">
    <property type="entry name" value="A9CJY8-like_N"/>
    <property type="match status" value="1"/>
</dbReference>
<evidence type="ECO:0000313" key="4">
    <source>
        <dbReference type="Proteomes" id="UP000193623"/>
    </source>
</evidence>
<evidence type="ECO:0000313" key="3">
    <source>
        <dbReference type="EMBL" id="SLN30070.1"/>
    </source>
</evidence>
<dbReference type="InterPro" id="IPR027795">
    <property type="entry name" value="CASTOR_ACT_dom"/>
</dbReference>
<gene>
    <name evidence="3" type="ORF">PSJ8397_01359</name>
</gene>
<evidence type="ECO:0000259" key="2">
    <source>
        <dbReference type="Pfam" id="PF21631"/>
    </source>
</evidence>
<dbReference type="OrthoDB" id="5615858at2"/>
<name>A0A1Y5S0T7_9RHOB</name>
<dbReference type="Gene3D" id="3.30.2130.10">
    <property type="entry name" value="VC0802-like"/>
    <property type="match status" value="1"/>
</dbReference>
<sequence length="126" mass="13233">MRLTFTQLDGAYSIVHLPADDAVPAWANGDGLVTLTWALDEVSITCLTARVPSDVTASHGWTALRVDTLADLDAPGVVMAAVTPISTAGHGVFVLSSHLRDHLLVRTDAVPDIRALLADAGHDVAQ</sequence>
<dbReference type="SUPFAM" id="SSF55021">
    <property type="entry name" value="ACT-like"/>
    <property type="match status" value="2"/>
</dbReference>
<dbReference type="Proteomes" id="UP000193623">
    <property type="component" value="Unassembled WGS sequence"/>
</dbReference>
<organism evidence="3 4">
    <name type="scientific">Pseudooctadecabacter jejudonensis</name>
    <dbReference type="NCBI Taxonomy" id="1391910"/>
    <lineage>
        <taxon>Bacteria</taxon>
        <taxon>Pseudomonadati</taxon>
        <taxon>Pseudomonadota</taxon>
        <taxon>Alphaproteobacteria</taxon>
        <taxon>Rhodobacterales</taxon>
        <taxon>Paracoccaceae</taxon>
        <taxon>Pseudooctadecabacter</taxon>
    </lineage>
</organism>